<comment type="caution">
    <text evidence="4">The sequence shown here is derived from an EMBL/GenBank/DDBJ whole genome shotgun (WGS) entry which is preliminary data.</text>
</comment>
<organism evidence="4 5">
    <name type="scientific">Colocasia esculenta</name>
    <name type="common">Wild taro</name>
    <name type="synonym">Arum esculentum</name>
    <dbReference type="NCBI Taxonomy" id="4460"/>
    <lineage>
        <taxon>Eukaryota</taxon>
        <taxon>Viridiplantae</taxon>
        <taxon>Streptophyta</taxon>
        <taxon>Embryophyta</taxon>
        <taxon>Tracheophyta</taxon>
        <taxon>Spermatophyta</taxon>
        <taxon>Magnoliopsida</taxon>
        <taxon>Liliopsida</taxon>
        <taxon>Araceae</taxon>
        <taxon>Aroideae</taxon>
        <taxon>Colocasieae</taxon>
        <taxon>Colocasia</taxon>
    </lineage>
</organism>
<gene>
    <name evidence="4" type="ORF">Taro_029143</name>
</gene>
<evidence type="ECO:0000313" key="5">
    <source>
        <dbReference type="Proteomes" id="UP000652761"/>
    </source>
</evidence>
<dbReference type="EMBL" id="NMUH01001920">
    <property type="protein sequence ID" value="MQL96461.1"/>
    <property type="molecule type" value="Genomic_DNA"/>
</dbReference>
<keyword evidence="2" id="KW-1133">Transmembrane helix</keyword>
<dbReference type="Proteomes" id="UP000652761">
    <property type="component" value="Unassembled WGS sequence"/>
</dbReference>
<feature type="signal peptide" evidence="3">
    <location>
        <begin position="1"/>
        <end position="17"/>
    </location>
</feature>
<evidence type="ECO:0000313" key="4">
    <source>
        <dbReference type="EMBL" id="MQL96461.1"/>
    </source>
</evidence>
<evidence type="ECO:0000256" key="2">
    <source>
        <dbReference type="SAM" id="Phobius"/>
    </source>
</evidence>
<dbReference type="AlphaFoldDB" id="A0A843VI79"/>
<keyword evidence="5" id="KW-1185">Reference proteome</keyword>
<name>A0A843VI79_COLES</name>
<proteinExistence type="predicted"/>
<keyword evidence="3" id="KW-0732">Signal</keyword>
<keyword evidence="2" id="KW-0812">Transmembrane</keyword>
<feature type="chain" id="PRO_5032616816" evidence="3">
    <location>
        <begin position="18"/>
        <end position="116"/>
    </location>
</feature>
<feature type="region of interest" description="Disordered" evidence="1">
    <location>
        <begin position="30"/>
        <end position="81"/>
    </location>
</feature>
<accession>A0A843VI79</accession>
<feature type="transmembrane region" description="Helical" evidence="2">
    <location>
        <begin position="90"/>
        <end position="108"/>
    </location>
</feature>
<reference evidence="4" key="1">
    <citation type="submission" date="2017-07" db="EMBL/GenBank/DDBJ databases">
        <title>Taro Niue Genome Assembly and Annotation.</title>
        <authorList>
            <person name="Atibalentja N."/>
            <person name="Keating K."/>
            <person name="Fields C.J."/>
        </authorList>
    </citation>
    <scope>NUCLEOTIDE SEQUENCE</scope>
    <source>
        <strain evidence="4">Niue_2</strain>
        <tissue evidence="4">Leaf</tissue>
    </source>
</reference>
<protein>
    <submittedName>
        <fullName evidence="4">Uncharacterized protein</fullName>
    </submittedName>
</protein>
<feature type="compositionally biased region" description="Basic and acidic residues" evidence="1">
    <location>
        <begin position="69"/>
        <end position="78"/>
    </location>
</feature>
<sequence length="116" mass="12381">MLFFVLIPCTGANSCLAHLPLLRRSSFLLRPSSGEDMSSPKAVEGATESEPTLVSDAGAPTRAPADPQQPKENKKDCTGKCPLRQNMTPTLLISGIVLVITGVVMVVTKKMRESKA</sequence>
<evidence type="ECO:0000256" key="1">
    <source>
        <dbReference type="SAM" id="MobiDB-lite"/>
    </source>
</evidence>
<keyword evidence="2" id="KW-0472">Membrane</keyword>
<evidence type="ECO:0000256" key="3">
    <source>
        <dbReference type="SAM" id="SignalP"/>
    </source>
</evidence>